<gene>
    <name evidence="3" type="ORF">FOL47_001150</name>
</gene>
<feature type="region of interest" description="Disordered" evidence="1">
    <location>
        <begin position="39"/>
        <end position="70"/>
    </location>
</feature>
<accession>A0A7J6MK40</accession>
<evidence type="ECO:0000313" key="4">
    <source>
        <dbReference type="Proteomes" id="UP000591131"/>
    </source>
</evidence>
<evidence type="ECO:0000256" key="1">
    <source>
        <dbReference type="SAM" id="MobiDB-lite"/>
    </source>
</evidence>
<name>A0A7J6MK40_PERCH</name>
<feature type="chain" id="PRO_5029854111" evidence="2">
    <location>
        <begin position="22"/>
        <end position="219"/>
    </location>
</feature>
<dbReference type="AlphaFoldDB" id="A0A7J6MK40"/>
<reference evidence="3 4" key="1">
    <citation type="submission" date="2020-04" db="EMBL/GenBank/DDBJ databases">
        <title>Perkinsus chesapeaki whole genome sequence.</title>
        <authorList>
            <person name="Bogema D.R."/>
        </authorList>
    </citation>
    <scope>NUCLEOTIDE SEQUENCE [LARGE SCALE GENOMIC DNA]</scope>
    <source>
        <strain evidence="3">ATCC PRA-425</strain>
    </source>
</reference>
<dbReference type="Proteomes" id="UP000591131">
    <property type="component" value="Unassembled WGS sequence"/>
</dbReference>
<evidence type="ECO:0000313" key="3">
    <source>
        <dbReference type="EMBL" id="KAF4671855.1"/>
    </source>
</evidence>
<feature type="signal peptide" evidence="2">
    <location>
        <begin position="1"/>
        <end position="21"/>
    </location>
</feature>
<organism evidence="3 4">
    <name type="scientific">Perkinsus chesapeaki</name>
    <name type="common">Clam parasite</name>
    <name type="synonym">Perkinsus andrewsi</name>
    <dbReference type="NCBI Taxonomy" id="330153"/>
    <lineage>
        <taxon>Eukaryota</taxon>
        <taxon>Sar</taxon>
        <taxon>Alveolata</taxon>
        <taxon>Perkinsozoa</taxon>
        <taxon>Perkinsea</taxon>
        <taxon>Perkinsida</taxon>
        <taxon>Perkinsidae</taxon>
        <taxon>Perkinsus</taxon>
    </lineage>
</organism>
<evidence type="ECO:0000256" key="2">
    <source>
        <dbReference type="SAM" id="SignalP"/>
    </source>
</evidence>
<dbReference type="EMBL" id="JAAPAO010000126">
    <property type="protein sequence ID" value="KAF4671855.1"/>
    <property type="molecule type" value="Genomic_DNA"/>
</dbReference>
<keyword evidence="4" id="KW-1185">Reference proteome</keyword>
<sequence>MKITAFNCCALILCVSDLSSAISLWRRKVGKSFKGLTRNGSNTSSKDKSDNTADESAGVGSAGKYPEEGCRFPDRNDSRTAFYAHYWDGAGPFTVLQWVNVYLNLKLMYRPRRDSTLNIFLGGKLFEFGSKDTMRLVDKFPALHEFYDVTEKLYPKLKDAKKNNRDPDCDGTIWNIIMLREDGSRRPRNWPQQILEWNQKEIENEIREIHRSSGVQVQW</sequence>
<proteinExistence type="predicted"/>
<keyword evidence="2" id="KW-0732">Signal</keyword>
<protein>
    <submittedName>
        <fullName evidence="3">Uncharacterized protein</fullName>
    </submittedName>
</protein>
<comment type="caution">
    <text evidence="3">The sequence shown here is derived from an EMBL/GenBank/DDBJ whole genome shotgun (WGS) entry which is preliminary data.</text>
</comment>